<dbReference type="Pfam" id="PF20561">
    <property type="entry name" value="DUF6771"/>
    <property type="match status" value="1"/>
</dbReference>
<evidence type="ECO:0000313" key="2">
    <source>
        <dbReference type="Proteomes" id="UP000503222"/>
    </source>
</evidence>
<dbReference type="EMBL" id="CP049869">
    <property type="protein sequence ID" value="QIK78649.1"/>
    <property type="molecule type" value="Genomic_DNA"/>
</dbReference>
<dbReference type="RefSeq" id="WP_166411042.1">
    <property type="nucleotide sequence ID" value="NZ_CP049869.1"/>
</dbReference>
<organism evidence="1 2">
    <name type="scientific">Sphingomonas piscis</name>
    <dbReference type="NCBI Taxonomy" id="2714943"/>
    <lineage>
        <taxon>Bacteria</taxon>
        <taxon>Pseudomonadati</taxon>
        <taxon>Pseudomonadota</taxon>
        <taxon>Alphaproteobacteria</taxon>
        <taxon>Sphingomonadales</taxon>
        <taxon>Sphingomonadaceae</taxon>
        <taxon>Sphingomonas</taxon>
    </lineage>
</organism>
<protein>
    <submittedName>
        <fullName evidence="1">Uncharacterized protein</fullName>
    </submittedName>
</protein>
<dbReference type="Proteomes" id="UP000503222">
    <property type="component" value="Chromosome"/>
</dbReference>
<evidence type="ECO:0000313" key="1">
    <source>
        <dbReference type="EMBL" id="QIK78649.1"/>
    </source>
</evidence>
<sequence>MDRERLSLILQTSPTWVRLGLTVRDAALRERAADALAATIIERLDEPLTVPDVNQMPLPL</sequence>
<proteinExistence type="predicted"/>
<keyword evidence="2" id="KW-1185">Reference proteome</keyword>
<name>A0A6G7YPI3_9SPHN</name>
<accession>A0A6G7YPI3</accession>
<dbReference type="AlphaFoldDB" id="A0A6G7YPI3"/>
<dbReference type="InterPro" id="IPR046662">
    <property type="entry name" value="DUF6771"/>
</dbReference>
<gene>
    <name evidence="1" type="ORF">G7077_06810</name>
</gene>
<reference evidence="1 2" key="1">
    <citation type="submission" date="2020-03" db="EMBL/GenBank/DDBJ databases">
        <title>Sphingomonas sp. nov., isolated from fish.</title>
        <authorList>
            <person name="Hyun D.-W."/>
            <person name="Bae J.-W."/>
        </authorList>
    </citation>
    <scope>NUCLEOTIDE SEQUENCE [LARGE SCALE GENOMIC DNA]</scope>
    <source>
        <strain evidence="1 2">HDW15B</strain>
    </source>
</reference>
<dbReference type="KEGG" id="spii:G7077_06810"/>